<dbReference type="EMBL" id="DRLD01000205">
    <property type="protein sequence ID" value="HED10509.1"/>
    <property type="molecule type" value="Genomic_DNA"/>
</dbReference>
<dbReference type="PANTHER" id="PTHR21015:SF22">
    <property type="entry name" value="GLYCOSYLTRANSFERASE"/>
    <property type="match status" value="1"/>
</dbReference>
<evidence type="ECO:0000313" key="2">
    <source>
        <dbReference type="EMBL" id="HED10509.1"/>
    </source>
</evidence>
<feature type="domain" description="Glycosyl transferase family 28 C-terminal" evidence="1">
    <location>
        <begin position="278"/>
        <end position="365"/>
    </location>
</feature>
<proteinExistence type="predicted"/>
<dbReference type="PANTHER" id="PTHR21015">
    <property type="entry name" value="UDP-N-ACETYLGLUCOSAMINE--N-ACETYLMURAMYL-(PENTAPEPTIDE) PYROPHOSPHORYL-UNDECAPRENOL N-ACETYLGLUCOSAMINE TRANSFERASE 1"/>
    <property type="match status" value="1"/>
</dbReference>
<dbReference type="AlphaFoldDB" id="A0A7V1LM23"/>
<comment type="caution">
    <text evidence="2">The sequence shown here is derived from an EMBL/GenBank/DDBJ whole genome shotgun (WGS) entry which is preliminary data.</text>
</comment>
<sequence>MKKVLLLPSDHGGGRGHVSRALYLAEKLRRHGFMPALVLEKKHFNSGAGDMYERYLLDTRWERLVKYQWQRPFKPGLHLKTRLRERPVYTAFNSLAYQIPRDGYWTPRLVRYRLNLLGKIVEKFKPDMLIGDTHMLTRLLGKKYDLPVVQVTRLQGYAPAPDFCWWGDQDSGYVAPDALMPFKPLLREMDISADRVEDLLRGDRYLIPATAAVEPLPGDVTDTFYCGPFNVIARPDRPIPFFDAPSDSPKIYISIGGGAGRSREKQFFERLIGVFDKSDYRVLVSTGKRVKAQGLNGRSANMLFTDWIHGPSAIAKSDAVIFHGGYGTLMETLTLRRPALVLPSHSEQWANGKRLEQLGVGRVLPIWQRMETLELEWPFGRFTQGAGLGLHLDKEAMLSALHDLIFSDTYERLSRIAGSLRHEQENFDPEKVLAF</sequence>
<accession>A0A7V1LM23</accession>
<gene>
    <name evidence="2" type="ORF">ENJ10_07455</name>
</gene>
<reference evidence="2" key="1">
    <citation type="journal article" date="2020" name="mSystems">
        <title>Genome- and Community-Level Interaction Insights into Carbon Utilization and Element Cycling Functions of Hydrothermarchaeota in Hydrothermal Sediment.</title>
        <authorList>
            <person name="Zhou Z."/>
            <person name="Liu Y."/>
            <person name="Xu W."/>
            <person name="Pan J."/>
            <person name="Luo Z.H."/>
            <person name="Li M."/>
        </authorList>
    </citation>
    <scope>NUCLEOTIDE SEQUENCE [LARGE SCALE GENOMIC DNA]</scope>
    <source>
        <strain evidence="2">HyVt-456</strain>
    </source>
</reference>
<dbReference type="SUPFAM" id="SSF53756">
    <property type="entry name" value="UDP-Glycosyltransferase/glycogen phosphorylase"/>
    <property type="match status" value="1"/>
</dbReference>
<dbReference type="Proteomes" id="UP000886005">
    <property type="component" value="Unassembled WGS sequence"/>
</dbReference>
<dbReference type="Pfam" id="PF04101">
    <property type="entry name" value="Glyco_tran_28_C"/>
    <property type="match status" value="1"/>
</dbReference>
<name>A0A7V1LM23_CALAY</name>
<dbReference type="Gene3D" id="3.40.50.2000">
    <property type="entry name" value="Glycogen Phosphorylase B"/>
    <property type="match status" value="2"/>
</dbReference>
<dbReference type="GO" id="GO:0016758">
    <property type="term" value="F:hexosyltransferase activity"/>
    <property type="evidence" value="ECO:0007669"/>
    <property type="project" value="InterPro"/>
</dbReference>
<protein>
    <recommendedName>
        <fullName evidence="1">Glycosyl transferase family 28 C-terminal domain-containing protein</fullName>
    </recommendedName>
</protein>
<dbReference type="InterPro" id="IPR007235">
    <property type="entry name" value="Glyco_trans_28_C"/>
</dbReference>
<evidence type="ECO:0000259" key="1">
    <source>
        <dbReference type="Pfam" id="PF04101"/>
    </source>
</evidence>
<organism evidence="2">
    <name type="scientific">Caldithrix abyssi</name>
    <dbReference type="NCBI Taxonomy" id="187145"/>
    <lineage>
        <taxon>Bacteria</taxon>
        <taxon>Pseudomonadati</taxon>
        <taxon>Calditrichota</taxon>
        <taxon>Calditrichia</taxon>
        <taxon>Calditrichales</taxon>
        <taxon>Calditrichaceae</taxon>
        <taxon>Caldithrix</taxon>
    </lineage>
</organism>